<evidence type="ECO:0000313" key="3">
    <source>
        <dbReference type="Proteomes" id="UP000275232"/>
    </source>
</evidence>
<feature type="chain" id="PRO_5018012929" description="PRC-barrel domain-containing protein" evidence="1">
    <location>
        <begin position="24"/>
        <end position="137"/>
    </location>
</feature>
<dbReference type="OrthoDB" id="7204781at2"/>
<proteinExistence type="predicted"/>
<evidence type="ECO:0008006" key="4">
    <source>
        <dbReference type="Google" id="ProtNLM"/>
    </source>
</evidence>
<feature type="signal peptide" evidence="1">
    <location>
        <begin position="1"/>
        <end position="23"/>
    </location>
</feature>
<protein>
    <recommendedName>
        <fullName evidence="4">PRC-barrel domain-containing protein</fullName>
    </recommendedName>
</protein>
<keyword evidence="3" id="KW-1185">Reference proteome</keyword>
<comment type="caution">
    <text evidence="2">The sequence shown here is derived from an EMBL/GenBank/DDBJ whole genome shotgun (WGS) entry which is preliminary data.</text>
</comment>
<reference evidence="2 3" key="1">
    <citation type="submission" date="2018-11" db="EMBL/GenBank/DDBJ databases">
        <title>Erythrobacter spongiae sp. nov., isolated from a marine sponge.</title>
        <authorList>
            <person name="Zhuang L."/>
            <person name="Luo L."/>
        </authorList>
    </citation>
    <scope>NUCLEOTIDE SEQUENCE [LARGE SCALE GENOMIC DNA]</scope>
    <source>
        <strain evidence="2 3">HN-E23</strain>
    </source>
</reference>
<organism evidence="2 3">
    <name type="scientific">Aurantiacibacter spongiae</name>
    <dbReference type="NCBI Taxonomy" id="2488860"/>
    <lineage>
        <taxon>Bacteria</taxon>
        <taxon>Pseudomonadati</taxon>
        <taxon>Pseudomonadota</taxon>
        <taxon>Alphaproteobacteria</taxon>
        <taxon>Sphingomonadales</taxon>
        <taxon>Erythrobacteraceae</taxon>
        <taxon>Aurantiacibacter</taxon>
    </lineage>
</organism>
<dbReference type="AlphaFoldDB" id="A0A3N5D981"/>
<dbReference type="RefSeq" id="WP_123879334.1">
    <property type="nucleotide sequence ID" value="NZ_RPFZ01000001.1"/>
</dbReference>
<keyword evidence="1" id="KW-0732">Signal</keyword>
<sequence length="137" mass="14182">MKFAKYAVLPLALASLTGCGSDAEPDAAATQAALPTPSETASTLDNQVEELGVSERDLLDMNLVTADGEVAGEVMQVRRGAMGEANGVLARLEDGGKAVLVRMDDLSMTGEGNDRALETTLTAEELAALPEASTRAM</sequence>
<evidence type="ECO:0000256" key="1">
    <source>
        <dbReference type="SAM" id="SignalP"/>
    </source>
</evidence>
<evidence type="ECO:0000313" key="2">
    <source>
        <dbReference type="EMBL" id="RPF71158.1"/>
    </source>
</evidence>
<accession>A0A3N5D981</accession>
<dbReference type="PROSITE" id="PS51257">
    <property type="entry name" value="PROKAR_LIPOPROTEIN"/>
    <property type="match status" value="1"/>
</dbReference>
<dbReference type="EMBL" id="RPFZ01000001">
    <property type="protein sequence ID" value="RPF71158.1"/>
    <property type="molecule type" value="Genomic_DNA"/>
</dbReference>
<name>A0A3N5D981_9SPHN</name>
<gene>
    <name evidence="2" type="ORF">EG799_05675</name>
</gene>
<dbReference type="Proteomes" id="UP000275232">
    <property type="component" value="Unassembled WGS sequence"/>
</dbReference>